<name>A0A1V6RTK6_9EURO</name>
<keyword evidence="3" id="KW-1185">Reference proteome</keyword>
<keyword evidence="1" id="KW-0812">Transmembrane</keyword>
<proteinExistence type="predicted"/>
<evidence type="ECO:0000256" key="1">
    <source>
        <dbReference type="SAM" id="Phobius"/>
    </source>
</evidence>
<dbReference type="Proteomes" id="UP000191518">
    <property type="component" value="Unassembled WGS sequence"/>
</dbReference>
<evidence type="ECO:0000313" key="3">
    <source>
        <dbReference type="Proteomes" id="UP000191518"/>
    </source>
</evidence>
<protein>
    <submittedName>
        <fullName evidence="2">Uncharacterized protein</fullName>
    </submittedName>
</protein>
<keyword evidence="1" id="KW-1133">Transmembrane helix</keyword>
<dbReference type="EMBL" id="MDYP01000029">
    <property type="protein sequence ID" value="OQE04819.1"/>
    <property type="molecule type" value="Genomic_DNA"/>
</dbReference>
<gene>
    <name evidence="2" type="ORF">PENVUL_c029G06244</name>
</gene>
<accession>A0A1V6RTK6</accession>
<comment type="caution">
    <text evidence="2">The sequence shown here is derived from an EMBL/GenBank/DDBJ whole genome shotgun (WGS) entry which is preliminary data.</text>
</comment>
<sequence>MGLVKLLLKAILIPIVVLLVIAVAIFLLIKMRSDRKKKEKELENSFQPPPIQQWVPYTPVQQPAPAYVKTPGAMEQGVGGLMIVFADREVLQTVSK</sequence>
<organism evidence="2 3">
    <name type="scientific">Penicillium vulpinum</name>
    <dbReference type="NCBI Taxonomy" id="29845"/>
    <lineage>
        <taxon>Eukaryota</taxon>
        <taxon>Fungi</taxon>
        <taxon>Dikarya</taxon>
        <taxon>Ascomycota</taxon>
        <taxon>Pezizomycotina</taxon>
        <taxon>Eurotiomycetes</taxon>
        <taxon>Eurotiomycetidae</taxon>
        <taxon>Eurotiales</taxon>
        <taxon>Aspergillaceae</taxon>
        <taxon>Penicillium</taxon>
    </lineage>
</organism>
<reference evidence="3" key="1">
    <citation type="journal article" date="2017" name="Nat. Microbiol.">
        <title>Global analysis of biosynthetic gene clusters reveals vast potential of secondary metabolite production in Penicillium species.</title>
        <authorList>
            <person name="Nielsen J.C."/>
            <person name="Grijseels S."/>
            <person name="Prigent S."/>
            <person name="Ji B."/>
            <person name="Dainat J."/>
            <person name="Nielsen K.F."/>
            <person name="Frisvad J.C."/>
            <person name="Workman M."/>
            <person name="Nielsen J."/>
        </authorList>
    </citation>
    <scope>NUCLEOTIDE SEQUENCE [LARGE SCALE GENOMIC DNA]</scope>
    <source>
        <strain evidence="3">IBT 29486</strain>
    </source>
</reference>
<feature type="transmembrane region" description="Helical" evidence="1">
    <location>
        <begin position="6"/>
        <end position="29"/>
    </location>
</feature>
<evidence type="ECO:0000313" key="2">
    <source>
        <dbReference type="EMBL" id="OQE04819.1"/>
    </source>
</evidence>
<dbReference type="AlphaFoldDB" id="A0A1V6RTK6"/>
<keyword evidence="1" id="KW-0472">Membrane</keyword>